<evidence type="ECO:0000256" key="1">
    <source>
        <dbReference type="SAM" id="Phobius"/>
    </source>
</evidence>
<dbReference type="RefSeq" id="XP_041287088.1">
    <property type="nucleotide sequence ID" value="XM_041438873.1"/>
</dbReference>
<accession>A0A9P7EWI6</accession>
<dbReference type="Proteomes" id="UP000823399">
    <property type="component" value="Unassembled WGS sequence"/>
</dbReference>
<proteinExistence type="predicted"/>
<organism evidence="2 3">
    <name type="scientific">Suillus discolor</name>
    <dbReference type="NCBI Taxonomy" id="1912936"/>
    <lineage>
        <taxon>Eukaryota</taxon>
        <taxon>Fungi</taxon>
        <taxon>Dikarya</taxon>
        <taxon>Basidiomycota</taxon>
        <taxon>Agaricomycotina</taxon>
        <taxon>Agaricomycetes</taxon>
        <taxon>Agaricomycetidae</taxon>
        <taxon>Boletales</taxon>
        <taxon>Suillineae</taxon>
        <taxon>Suillaceae</taxon>
        <taxon>Suillus</taxon>
    </lineage>
</organism>
<protein>
    <submittedName>
        <fullName evidence="2">Uncharacterized protein</fullName>
    </submittedName>
</protein>
<dbReference type="AlphaFoldDB" id="A0A9P7EWI6"/>
<dbReference type="EMBL" id="JABBWM010000086">
    <property type="protein sequence ID" value="KAG2093127.1"/>
    <property type="molecule type" value="Genomic_DNA"/>
</dbReference>
<name>A0A9P7EWI6_9AGAM</name>
<feature type="transmembrane region" description="Helical" evidence="1">
    <location>
        <begin position="52"/>
        <end position="70"/>
    </location>
</feature>
<keyword evidence="1" id="KW-0472">Membrane</keyword>
<feature type="transmembrane region" description="Helical" evidence="1">
    <location>
        <begin position="12"/>
        <end position="32"/>
    </location>
</feature>
<dbReference type="GeneID" id="64701132"/>
<comment type="caution">
    <text evidence="2">The sequence shown here is derived from an EMBL/GenBank/DDBJ whole genome shotgun (WGS) entry which is preliminary data.</text>
</comment>
<sequence>MSEQEIIAGLRWNNYLSVPVITLMSYELGFALSRKFILFYLVCYPRFDISVFSWHCFAASGEGCCIYLNHRKSQVRLRTRSQ</sequence>
<gene>
    <name evidence="2" type="ORF">F5147DRAFT_721551</name>
</gene>
<evidence type="ECO:0000313" key="3">
    <source>
        <dbReference type="Proteomes" id="UP000823399"/>
    </source>
</evidence>
<keyword evidence="1" id="KW-1133">Transmembrane helix</keyword>
<keyword evidence="1" id="KW-0812">Transmembrane</keyword>
<evidence type="ECO:0000313" key="2">
    <source>
        <dbReference type="EMBL" id="KAG2093127.1"/>
    </source>
</evidence>
<reference evidence="2" key="1">
    <citation type="journal article" date="2020" name="New Phytol.">
        <title>Comparative genomics reveals dynamic genome evolution in host specialist ectomycorrhizal fungi.</title>
        <authorList>
            <person name="Lofgren L.A."/>
            <person name="Nguyen N.H."/>
            <person name="Vilgalys R."/>
            <person name="Ruytinx J."/>
            <person name="Liao H.L."/>
            <person name="Branco S."/>
            <person name="Kuo A."/>
            <person name="LaButti K."/>
            <person name="Lipzen A."/>
            <person name="Andreopoulos W."/>
            <person name="Pangilinan J."/>
            <person name="Riley R."/>
            <person name="Hundley H."/>
            <person name="Na H."/>
            <person name="Barry K."/>
            <person name="Grigoriev I.V."/>
            <person name="Stajich J.E."/>
            <person name="Kennedy P.G."/>
        </authorList>
    </citation>
    <scope>NUCLEOTIDE SEQUENCE</scope>
    <source>
        <strain evidence="2">FC423</strain>
    </source>
</reference>
<keyword evidence="3" id="KW-1185">Reference proteome</keyword>